<name>I4C0G6_DESTA</name>
<proteinExistence type="predicted"/>
<gene>
    <name evidence="4" type="ordered locus">Desti_0318</name>
</gene>
<dbReference type="AlphaFoldDB" id="I4C0G6"/>
<dbReference type="Proteomes" id="UP000006055">
    <property type="component" value="Chromosome"/>
</dbReference>
<feature type="modified residue" description="4-aspartylphosphate" evidence="2">
    <location>
        <position position="58"/>
    </location>
</feature>
<keyword evidence="4" id="KW-0238">DNA-binding</keyword>
<dbReference type="PROSITE" id="PS50110">
    <property type="entry name" value="RESPONSE_REGULATORY"/>
    <property type="match status" value="1"/>
</dbReference>
<dbReference type="InterPro" id="IPR001789">
    <property type="entry name" value="Sig_transdc_resp-reg_receiver"/>
</dbReference>
<dbReference type="InterPro" id="IPR011006">
    <property type="entry name" value="CheY-like_superfamily"/>
</dbReference>
<dbReference type="GO" id="GO:0003677">
    <property type="term" value="F:DNA binding"/>
    <property type="evidence" value="ECO:0007669"/>
    <property type="project" value="UniProtKB-KW"/>
</dbReference>
<dbReference type="InterPro" id="IPR050595">
    <property type="entry name" value="Bact_response_regulator"/>
</dbReference>
<dbReference type="SMART" id="SM00448">
    <property type="entry name" value="REC"/>
    <property type="match status" value="1"/>
</dbReference>
<feature type="domain" description="Response regulatory" evidence="3">
    <location>
        <begin position="11"/>
        <end position="120"/>
    </location>
</feature>
<dbReference type="RefSeq" id="WP_014808216.1">
    <property type="nucleotide sequence ID" value="NC_018025.1"/>
</dbReference>
<dbReference type="PANTHER" id="PTHR44591">
    <property type="entry name" value="STRESS RESPONSE REGULATOR PROTEIN 1"/>
    <property type="match status" value="1"/>
</dbReference>
<dbReference type="Gene3D" id="3.40.50.2300">
    <property type="match status" value="1"/>
</dbReference>
<dbReference type="KEGG" id="dti:Desti_0318"/>
<dbReference type="PANTHER" id="PTHR44591:SF3">
    <property type="entry name" value="RESPONSE REGULATORY DOMAIN-CONTAINING PROTEIN"/>
    <property type="match status" value="1"/>
</dbReference>
<evidence type="ECO:0000256" key="2">
    <source>
        <dbReference type="PROSITE-ProRule" id="PRU00169"/>
    </source>
</evidence>
<dbReference type="HOGENOM" id="CLU_1719441_0_0_7"/>
<dbReference type="Pfam" id="PF00072">
    <property type="entry name" value="Response_reg"/>
    <property type="match status" value="1"/>
</dbReference>
<dbReference type="OrthoDB" id="5396209at2"/>
<keyword evidence="1 2" id="KW-0597">Phosphoprotein</keyword>
<evidence type="ECO:0000259" key="3">
    <source>
        <dbReference type="PROSITE" id="PS50110"/>
    </source>
</evidence>
<evidence type="ECO:0000256" key="1">
    <source>
        <dbReference type="ARBA" id="ARBA00022553"/>
    </source>
</evidence>
<evidence type="ECO:0000313" key="4">
    <source>
        <dbReference type="EMBL" id="AFM23057.1"/>
    </source>
</evidence>
<protein>
    <submittedName>
        <fullName evidence="4">Response regulator with CheY-like receiver, AAA-type ATPase, and DNA-binding domains</fullName>
    </submittedName>
</protein>
<dbReference type="EMBL" id="CP003360">
    <property type="protein sequence ID" value="AFM23057.1"/>
    <property type="molecule type" value="Genomic_DNA"/>
</dbReference>
<dbReference type="GO" id="GO:0000160">
    <property type="term" value="P:phosphorelay signal transduction system"/>
    <property type="evidence" value="ECO:0007669"/>
    <property type="project" value="InterPro"/>
</dbReference>
<dbReference type="STRING" id="706587.Desti_0318"/>
<reference evidence="5" key="1">
    <citation type="submission" date="2012-06" db="EMBL/GenBank/DDBJ databases">
        <title>Complete sequence of chromosome of Desulfomonile tiedjei DSM 6799.</title>
        <authorList>
            <person name="Lucas S."/>
            <person name="Copeland A."/>
            <person name="Lapidus A."/>
            <person name="Glavina del Rio T."/>
            <person name="Dalin E."/>
            <person name="Tice H."/>
            <person name="Bruce D."/>
            <person name="Goodwin L."/>
            <person name="Pitluck S."/>
            <person name="Peters L."/>
            <person name="Ovchinnikova G."/>
            <person name="Zeytun A."/>
            <person name="Lu M."/>
            <person name="Kyrpides N."/>
            <person name="Mavromatis K."/>
            <person name="Ivanova N."/>
            <person name="Brettin T."/>
            <person name="Detter J.C."/>
            <person name="Han C."/>
            <person name="Larimer F."/>
            <person name="Land M."/>
            <person name="Hauser L."/>
            <person name="Markowitz V."/>
            <person name="Cheng J.-F."/>
            <person name="Hugenholtz P."/>
            <person name="Woyke T."/>
            <person name="Wu D."/>
            <person name="Spring S."/>
            <person name="Schroeder M."/>
            <person name="Brambilla E."/>
            <person name="Klenk H.-P."/>
            <person name="Eisen J.A."/>
        </authorList>
    </citation>
    <scope>NUCLEOTIDE SEQUENCE [LARGE SCALE GENOMIC DNA]</scope>
    <source>
        <strain evidence="5">ATCC 49306 / DSM 6799 / DCB-1</strain>
    </source>
</reference>
<sequence>MPHREILKGKRILAVDDEPDVLELVREALIESEVTTARSFETAKQLINSKQFDLVILDIMGVDGFALLQECTDHNLPAAMLTAHAVTVQSINKAMKLGAVSFIPKDELVRLPELVAEILEDVAAGRSHWQRLFHRLGPFFKERLGLTWEDLEKPSSPPYKY</sequence>
<keyword evidence="5" id="KW-1185">Reference proteome</keyword>
<evidence type="ECO:0000313" key="5">
    <source>
        <dbReference type="Proteomes" id="UP000006055"/>
    </source>
</evidence>
<dbReference type="eggNOG" id="COG0745">
    <property type="taxonomic scope" value="Bacteria"/>
</dbReference>
<organism evidence="4 5">
    <name type="scientific">Desulfomonile tiedjei (strain ATCC 49306 / DSM 6799 / DCB-1)</name>
    <dbReference type="NCBI Taxonomy" id="706587"/>
    <lineage>
        <taxon>Bacteria</taxon>
        <taxon>Pseudomonadati</taxon>
        <taxon>Thermodesulfobacteriota</taxon>
        <taxon>Desulfomonilia</taxon>
        <taxon>Desulfomonilales</taxon>
        <taxon>Desulfomonilaceae</taxon>
        <taxon>Desulfomonile</taxon>
    </lineage>
</organism>
<dbReference type="SUPFAM" id="SSF52172">
    <property type="entry name" value="CheY-like"/>
    <property type="match status" value="1"/>
</dbReference>
<accession>I4C0G6</accession>